<keyword evidence="11" id="KW-1185">Reference proteome</keyword>
<keyword evidence="4" id="KW-0547">Nucleotide-binding</keyword>
<proteinExistence type="inferred from homology"/>
<dbReference type="InterPro" id="IPR018484">
    <property type="entry name" value="FGGY_N"/>
</dbReference>
<keyword evidence="6" id="KW-0067">ATP-binding</keyword>
<dbReference type="GO" id="GO:0005524">
    <property type="term" value="F:ATP binding"/>
    <property type="evidence" value="ECO:0007669"/>
    <property type="project" value="UniProtKB-KW"/>
</dbReference>
<dbReference type="RefSeq" id="WP_154769512.1">
    <property type="nucleotide sequence ID" value="NZ_WLYK01000006.1"/>
</dbReference>
<comment type="similarity">
    <text evidence="1">Belongs to the FGGY kinase family.</text>
</comment>
<gene>
    <name evidence="10" type="ORF">GIS00_16440</name>
</gene>
<dbReference type="InterPro" id="IPR050406">
    <property type="entry name" value="FGGY_Carb_Kinase"/>
</dbReference>
<feature type="domain" description="Carbohydrate kinase FGGY N-terminal" evidence="8">
    <location>
        <begin position="6"/>
        <end position="246"/>
    </location>
</feature>
<dbReference type="PANTHER" id="PTHR43095">
    <property type="entry name" value="SUGAR KINASE"/>
    <property type="match status" value="1"/>
</dbReference>
<evidence type="ECO:0000313" key="10">
    <source>
        <dbReference type="EMBL" id="MTD15523.1"/>
    </source>
</evidence>
<dbReference type="SUPFAM" id="SSF53067">
    <property type="entry name" value="Actin-like ATPase domain"/>
    <property type="match status" value="2"/>
</dbReference>
<organism evidence="10 11">
    <name type="scientific">Nakamurella alba</name>
    <dbReference type="NCBI Taxonomy" id="2665158"/>
    <lineage>
        <taxon>Bacteria</taxon>
        <taxon>Bacillati</taxon>
        <taxon>Actinomycetota</taxon>
        <taxon>Actinomycetes</taxon>
        <taxon>Nakamurellales</taxon>
        <taxon>Nakamurellaceae</taxon>
        <taxon>Nakamurella</taxon>
    </lineage>
</organism>
<dbReference type="Gene3D" id="3.30.420.40">
    <property type="match status" value="2"/>
</dbReference>
<protein>
    <submittedName>
        <fullName evidence="10">Rhamnulokinase</fullName>
    </submittedName>
</protein>
<dbReference type="GO" id="GO:0042732">
    <property type="term" value="P:D-xylose metabolic process"/>
    <property type="evidence" value="ECO:0007669"/>
    <property type="project" value="UniProtKB-KW"/>
</dbReference>
<keyword evidence="2" id="KW-0859">Xylose metabolism</keyword>
<dbReference type="GO" id="GO:0019301">
    <property type="term" value="P:rhamnose catabolic process"/>
    <property type="evidence" value="ECO:0007669"/>
    <property type="project" value="InterPro"/>
</dbReference>
<evidence type="ECO:0000256" key="2">
    <source>
        <dbReference type="ARBA" id="ARBA00022629"/>
    </source>
</evidence>
<dbReference type="Proteomes" id="UP000460221">
    <property type="component" value="Unassembled WGS sequence"/>
</dbReference>
<dbReference type="InterPro" id="IPR043129">
    <property type="entry name" value="ATPase_NBD"/>
</dbReference>
<evidence type="ECO:0000313" key="11">
    <source>
        <dbReference type="Proteomes" id="UP000460221"/>
    </source>
</evidence>
<sequence length="501" mass="52473">MTGRTVVAVDLGAESGRVTTVSFDGSRFELDVVSRFANTPSHRQGLLRWDIDDLWSHISAGIGGLAGNGTPIDAIGVDTWGVDYGLLNADGELVDAPVSYRDGRNIPPFEDALRALGADRLYGATGVQLMSINTLFALMADARQAPERLAAAKTLLMMPDVFHHRLSGSLVSEYTAVSTSGAYDMAAGRWATELLDELGVPTHMLPEVAAPGTDVGPLVGDLATGALAGARVVLPPGHDTASAVVGAPLTDPHGLYISSGTWSLAGVETPAPVITELSKAVNLTNEGGYAGTIRLLRNVMGLWILQECRRQWEREGTAYTYPELAALAAREPGLVSVINPDDQVFLQPGDMPARIREYCRRNGFPVPATVGAVARCVIDSLALSYRVVVDDIAAVIGVRPPSVSIVGGGSNHELLSQLTADATGLPVRCGPVEATALGNAAVQLAALGEFDGPAEIREAIAAGTTMVGYTPAAGDGWDEALERFNALRSRPAAPETEPVAP</sequence>
<dbReference type="AlphaFoldDB" id="A0A7K1FQJ4"/>
<reference evidence="10 11" key="1">
    <citation type="submission" date="2019-11" db="EMBL/GenBank/DDBJ databases">
        <authorList>
            <person name="Jiang L.-Q."/>
        </authorList>
    </citation>
    <scope>NUCLEOTIDE SEQUENCE [LARGE SCALE GENOMIC DNA]</scope>
    <source>
        <strain evidence="10 11">YIM 132087</strain>
    </source>
</reference>
<feature type="domain" description="Carbohydrate kinase FGGY C-terminal" evidence="9">
    <location>
        <begin position="255"/>
        <end position="446"/>
    </location>
</feature>
<keyword evidence="7" id="KW-0684">Rhamnose metabolism</keyword>
<evidence type="ECO:0000256" key="4">
    <source>
        <dbReference type="ARBA" id="ARBA00022741"/>
    </source>
</evidence>
<evidence type="ECO:0000259" key="8">
    <source>
        <dbReference type="Pfam" id="PF00370"/>
    </source>
</evidence>
<dbReference type="Pfam" id="PF00370">
    <property type="entry name" value="FGGY_N"/>
    <property type="match status" value="1"/>
</dbReference>
<evidence type="ECO:0000256" key="3">
    <source>
        <dbReference type="ARBA" id="ARBA00022679"/>
    </source>
</evidence>
<dbReference type="CDD" id="cd07771">
    <property type="entry name" value="ASKHA_NBD_FGGY_RhaB-like"/>
    <property type="match status" value="1"/>
</dbReference>
<dbReference type="InterPro" id="IPR018485">
    <property type="entry name" value="FGGY_C"/>
</dbReference>
<evidence type="ECO:0000259" key="9">
    <source>
        <dbReference type="Pfam" id="PF02782"/>
    </source>
</evidence>
<keyword evidence="2" id="KW-0119">Carbohydrate metabolism</keyword>
<evidence type="ECO:0000256" key="5">
    <source>
        <dbReference type="ARBA" id="ARBA00022777"/>
    </source>
</evidence>
<comment type="caution">
    <text evidence="10">The sequence shown here is derived from an EMBL/GenBank/DDBJ whole genome shotgun (WGS) entry which is preliminary data.</text>
</comment>
<dbReference type="Pfam" id="PF02782">
    <property type="entry name" value="FGGY_C"/>
    <property type="match status" value="1"/>
</dbReference>
<keyword evidence="5 10" id="KW-0418">Kinase</keyword>
<evidence type="ECO:0000256" key="7">
    <source>
        <dbReference type="ARBA" id="ARBA00023308"/>
    </source>
</evidence>
<keyword evidence="3" id="KW-0808">Transferase</keyword>
<name>A0A7K1FQJ4_9ACTN</name>
<dbReference type="EMBL" id="WLYK01000006">
    <property type="protein sequence ID" value="MTD15523.1"/>
    <property type="molecule type" value="Genomic_DNA"/>
</dbReference>
<accession>A0A7K1FQJ4</accession>
<evidence type="ECO:0000256" key="6">
    <source>
        <dbReference type="ARBA" id="ARBA00022840"/>
    </source>
</evidence>
<dbReference type="InterPro" id="IPR013449">
    <property type="entry name" value="Rhamnulokinase"/>
</dbReference>
<dbReference type="PANTHER" id="PTHR43095:SF5">
    <property type="entry name" value="XYLULOSE KINASE"/>
    <property type="match status" value="1"/>
</dbReference>
<evidence type="ECO:0000256" key="1">
    <source>
        <dbReference type="ARBA" id="ARBA00009156"/>
    </source>
</evidence>
<dbReference type="GO" id="GO:0008993">
    <property type="term" value="F:rhamnulokinase activity"/>
    <property type="evidence" value="ECO:0007669"/>
    <property type="project" value="InterPro"/>
</dbReference>